<dbReference type="Gene3D" id="1.10.8.60">
    <property type="match status" value="1"/>
</dbReference>
<dbReference type="PROSITE" id="PS00675">
    <property type="entry name" value="SIGMA54_INTERACT_1"/>
    <property type="match status" value="1"/>
</dbReference>
<dbReference type="Pfam" id="PF00158">
    <property type="entry name" value="Sigma54_activat"/>
    <property type="match status" value="1"/>
</dbReference>
<feature type="coiled-coil region" evidence="7">
    <location>
        <begin position="121"/>
        <end position="159"/>
    </location>
</feature>
<dbReference type="Pfam" id="PF00072">
    <property type="entry name" value="Response_reg"/>
    <property type="match status" value="1"/>
</dbReference>
<dbReference type="PANTHER" id="PTHR32071:SF117">
    <property type="entry name" value="PTS-DEPENDENT DIHYDROXYACETONE KINASE OPERON REGULATORY PROTEIN-RELATED"/>
    <property type="match status" value="1"/>
</dbReference>
<feature type="domain" description="Sigma-54 factor interaction" evidence="8">
    <location>
        <begin position="162"/>
        <end position="391"/>
    </location>
</feature>
<dbReference type="Pfam" id="PF02954">
    <property type="entry name" value="HTH_8"/>
    <property type="match status" value="1"/>
</dbReference>
<dbReference type="Pfam" id="PF25601">
    <property type="entry name" value="AAA_lid_14"/>
    <property type="match status" value="1"/>
</dbReference>
<dbReference type="Proteomes" id="UP000886124">
    <property type="component" value="Unassembled WGS sequence"/>
</dbReference>
<evidence type="ECO:0000256" key="5">
    <source>
        <dbReference type="ARBA" id="ARBA00023163"/>
    </source>
</evidence>
<keyword evidence="7" id="KW-0175">Coiled coil</keyword>
<dbReference type="FunFam" id="3.40.50.300:FF:000006">
    <property type="entry name" value="DNA-binding transcriptional regulator NtrC"/>
    <property type="match status" value="1"/>
</dbReference>
<dbReference type="PROSITE" id="PS00688">
    <property type="entry name" value="SIGMA54_INTERACT_3"/>
    <property type="match status" value="1"/>
</dbReference>
<dbReference type="EMBL" id="DROD01000111">
    <property type="protein sequence ID" value="HHJ51861.1"/>
    <property type="molecule type" value="Genomic_DNA"/>
</dbReference>
<dbReference type="PANTHER" id="PTHR32071">
    <property type="entry name" value="TRANSCRIPTIONAL REGULATORY PROTEIN"/>
    <property type="match status" value="1"/>
</dbReference>
<keyword evidence="6" id="KW-0597">Phosphoprotein</keyword>
<dbReference type="InterPro" id="IPR009057">
    <property type="entry name" value="Homeodomain-like_sf"/>
</dbReference>
<evidence type="ECO:0000256" key="3">
    <source>
        <dbReference type="ARBA" id="ARBA00023015"/>
    </source>
</evidence>
<dbReference type="AlphaFoldDB" id="A0A7V5PMY6"/>
<dbReference type="InterPro" id="IPR001789">
    <property type="entry name" value="Sig_transdc_resp-reg_receiver"/>
</dbReference>
<dbReference type="PROSITE" id="PS50110">
    <property type="entry name" value="RESPONSE_REGULATORY"/>
    <property type="match status" value="1"/>
</dbReference>
<evidence type="ECO:0000256" key="4">
    <source>
        <dbReference type="ARBA" id="ARBA00023125"/>
    </source>
</evidence>
<accession>A0A7V5PMY6</accession>
<dbReference type="InterPro" id="IPR003593">
    <property type="entry name" value="AAA+_ATPase"/>
</dbReference>
<evidence type="ECO:0000256" key="1">
    <source>
        <dbReference type="ARBA" id="ARBA00022741"/>
    </source>
</evidence>
<dbReference type="PRINTS" id="PR01590">
    <property type="entry name" value="HTHFIS"/>
</dbReference>
<evidence type="ECO:0000256" key="6">
    <source>
        <dbReference type="PROSITE-ProRule" id="PRU00169"/>
    </source>
</evidence>
<dbReference type="SUPFAM" id="SSF52540">
    <property type="entry name" value="P-loop containing nucleoside triphosphate hydrolases"/>
    <property type="match status" value="1"/>
</dbReference>
<dbReference type="SMART" id="SM00382">
    <property type="entry name" value="AAA"/>
    <property type="match status" value="1"/>
</dbReference>
<comment type="caution">
    <text evidence="10">The sequence shown here is derived from an EMBL/GenBank/DDBJ whole genome shotgun (WGS) entry which is preliminary data.</text>
</comment>
<dbReference type="InterPro" id="IPR025944">
    <property type="entry name" value="Sigma_54_int_dom_CS"/>
</dbReference>
<dbReference type="GO" id="GO:0000160">
    <property type="term" value="P:phosphorelay signal transduction system"/>
    <property type="evidence" value="ECO:0007669"/>
    <property type="project" value="InterPro"/>
</dbReference>
<name>A0A7V5PMY6_CALAY</name>
<proteinExistence type="predicted"/>
<keyword evidence="5" id="KW-0804">Transcription</keyword>
<dbReference type="Gene3D" id="1.10.10.60">
    <property type="entry name" value="Homeodomain-like"/>
    <property type="match status" value="1"/>
</dbReference>
<dbReference type="CDD" id="cd17569">
    <property type="entry name" value="REC_HupR-like"/>
    <property type="match status" value="1"/>
</dbReference>
<dbReference type="PROSITE" id="PS50045">
    <property type="entry name" value="SIGMA54_INTERACT_4"/>
    <property type="match status" value="1"/>
</dbReference>
<dbReference type="InterPro" id="IPR002078">
    <property type="entry name" value="Sigma_54_int"/>
</dbReference>
<sequence length="482" mass="54461">MSPLTLLIVDDQIEILNALQRLFRKDFRVLVAESGKQALKLLSENEVAVILCDQRMPEMDGVTFLSLAKEQQPDAVRLMITGYADIEATIDAVNKAGIHQYISKPFEPDDLKQIVRNAAEKYLLIKKNRQLQEELRRANRQLAREKEALQQQVEQQLDVGNFIGHSPKILEVLKLVEKVVNTPTTVLLLGETGTGKELLAKIIHYNSNRREHLFVAQNCGAIPDTLLQSELFGHVKGAFTGAVSDKKGLFELADKGTIFLDEIGDTSPAFQLGLLRVLQEGEVKPLGSNETRKVDVRVIAATNRDLEKDVREGRFREDLYYRLSVFPIVLPPLSQRREDIPDLVEFFLQKYTKRINKPVKGIAPETLEKLVQADYPGNIRELENEIERMVTLVEPGETIDDRVLSARFLRQAEQIPLTVATDNLKQAVERLEKTMITRALEETGGNILRSAEKLGVSRVGLHKMLKRHGIETHSFKIKGTLK</sequence>
<organism evidence="10">
    <name type="scientific">Caldithrix abyssi</name>
    <dbReference type="NCBI Taxonomy" id="187145"/>
    <lineage>
        <taxon>Bacteria</taxon>
        <taxon>Pseudomonadati</taxon>
        <taxon>Calditrichota</taxon>
        <taxon>Calditrichia</taxon>
        <taxon>Calditrichales</taxon>
        <taxon>Calditrichaceae</taxon>
        <taxon>Caldithrix</taxon>
    </lineage>
</organism>
<dbReference type="GO" id="GO:0006355">
    <property type="term" value="P:regulation of DNA-templated transcription"/>
    <property type="evidence" value="ECO:0007669"/>
    <property type="project" value="InterPro"/>
</dbReference>
<dbReference type="Gene3D" id="3.40.50.2300">
    <property type="match status" value="1"/>
</dbReference>
<keyword evidence="2" id="KW-0067">ATP-binding</keyword>
<dbReference type="InterPro" id="IPR025662">
    <property type="entry name" value="Sigma_54_int_dom_ATP-bd_1"/>
</dbReference>
<protein>
    <submittedName>
        <fullName evidence="10">Sigma-54-dependent Fis family transcriptional regulator</fullName>
    </submittedName>
</protein>
<evidence type="ECO:0000313" key="10">
    <source>
        <dbReference type="EMBL" id="HHJ51861.1"/>
    </source>
</evidence>
<dbReference type="Gene3D" id="3.40.50.300">
    <property type="entry name" value="P-loop containing nucleotide triphosphate hydrolases"/>
    <property type="match status" value="1"/>
</dbReference>
<feature type="modified residue" description="4-aspartylphosphate" evidence="6">
    <location>
        <position position="53"/>
    </location>
</feature>
<keyword evidence="3" id="KW-0805">Transcription regulation</keyword>
<evidence type="ECO:0000256" key="7">
    <source>
        <dbReference type="SAM" id="Coils"/>
    </source>
</evidence>
<gene>
    <name evidence="10" type="ORF">ENJ89_01590</name>
</gene>
<reference evidence="10" key="1">
    <citation type="journal article" date="2020" name="mSystems">
        <title>Genome- and Community-Level Interaction Insights into Carbon Utilization and Element Cycling Functions of Hydrothermarchaeota in Hydrothermal Sediment.</title>
        <authorList>
            <person name="Zhou Z."/>
            <person name="Liu Y."/>
            <person name="Xu W."/>
            <person name="Pan J."/>
            <person name="Luo Z.H."/>
            <person name="Li M."/>
        </authorList>
    </citation>
    <scope>NUCLEOTIDE SEQUENCE [LARGE SCALE GENOMIC DNA]</scope>
    <source>
        <strain evidence="10">HyVt-527</strain>
    </source>
</reference>
<dbReference type="InterPro" id="IPR058031">
    <property type="entry name" value="AAA_lid_NorR"/>
</dbReference>
<evidence type="ECO:0000259" key="9">
    <source>
        <dbReference type="PROSITE" id="PS50110"/>
    </source>
</evidence>
<dbReference type="InterPro" id="IPR027417">
    <property type="entry name" value="P-loop_NTPase"/>
</dbReference>
<dbReference type="InterPro" id="IPR011006">
    <property type="entry name" value="CheY-like_superfamily"/>
</dbReference>
<dbReference type="SUPFAM" id="SSF52172">
    <property type="entry name" value="CheY-like"/>
    <property type="match status" value="1"/>
</dbReference>
<dbReference type="GO" id="GO:0043565">
    <property type="term" value="F:sequence-specific DNA binding"/>
    <property type="evidence" value="ECO:0007669"/>
    <property type="project" value="InterPro"/>
</dbReference>
<dbReference type="SUPFAM" id="SSF46689">
    <property type="entry name" value="Homeodomain-like"/>
    <property type="match status" value="1"/>
</dbReference>
<dbReference type="CDD" id="cd00009">
    <property type="entry name" value="AAA"/>
    <property type="match status" value="1"/>
</dbReference>
<dbReference type="InterPro" id="IPR002197">
    <property type="entry name" value="HTH_Fis"/>
</dbReference>
<evidence type="ECO:0000259" key="8">
    <source>
        <dbReference type="PROSITE" id="PS50045"/>
    </source>
</evidence>
<keyword evidence="1" id="KW-0547">Nucleotide-binding</keyword>
<feature type="domain" description="Response regulatory" evidence="9">
    <location>
        <begin position="5"/>
        <end position="119"/>
    </location>
</feature>
<dbReference type="GO" id="GO:0005524">
    <property type="term" value="F:ATP binding"/>
    <property type="evidence" value="ECO:0007669"/>
    <property type="project" value="UniProtKB-KW"/>
</dbReference>
<dbReference type="PROSITE" id="PS00676">
    <property type="entry name" value="SIGMA54_INTERACT_2"/>
    <property type="match status" value="1"/>
</dbReference>
<dbReference type="SMART" id="SM00448">
    <property type="entry name" value="REC"/>
    <property type="match status" value="1"/>
</dbReference>
<keyword evidence="4" id="KW-0238">DNA-binding</keyword>
<dbReference type="InterPro" id="IPR025943">
    <property type="entry name" value="Sigma_54_int_dom_ATP-bd_2"/>
</dbReference>
<evidence type="ECO:0000256" key="2">
    <source>
        <dbReference type="ARBA" id="ARBA00022840"/>
    </source>
</evidence>